<proteinExistence type="predicted"/>
<sequence>MPSECLNEDWIIELNVRPNGMSPIDPPLNDHNENYSRLLLSVYAMTLGEHFLSRNIDSDVIEHMQMEKEYSKQDDLSLVWSDDVSLALCFLASLAHNGEYSQEHLLQQYFRWWMNGYMCPTGLCFTPRTYIKKIIDSFGESLATQGLGLEINMEKTPHKISLKPAALIQMSPISYFYSKHSYSKRVEIVNDCVQRMFGRETSTDVFVAYIELLANALNGLSKQESINLIKLKKNSNDYLNRIFFDLIDLILNDNNNIQQGVQLALEKQFIEQKECQYLNPLDSNENILLTLYLQISAAIYNSIPDQWLNNIYAKNTIESLIKWIIYQRNQNLHSF</sequence>
<evidence type="ECO:0000313" key="5">
    <source>
        <dbReference type="Proteomes" id="UP000663866"/>
    </source>
</evidence>
<dbReference type="Pfam" id="PF03747">
    <property type="entry name" value="ADP_ribosyl_GH"/>
    <property type="match status" value="1"/>
</dbReference>
<dbReference type="InterPro" id="IPR036705">
    <property type="entry name" value="Ribosyl_crysJ1_sf"/>
</dbReference>
<dbReference type="Proteomes" id="UP000663866">
    <property type="component" value="Unassembled WGS sequence"/>
</dbReference>
<gene>
    <name evidence="2" type="ORF">OVN521_LOCUS22559</name>
    <name evidence="4" type="ORF">SMN809_LOCUS55856</name>
    <name evidence="3" type="ORF">UXM345_LOCUS35956</name>
    <name evidence="1" type="ORF">WKI299_LOCUS31120</name>
</gene>
<dbReference type="AlphaFoldDB" id="A0A819WXH6"/>
<dbReference type="EMBL" id="CAJOBG010004919">
    <property type="protein sequence ID" value="CAF4131900.1"/>
    <property type="molecule type" value="Genomic_DNA"/>
</dbReference>
<dbReference type="Proteomes" id="UP000676336">
    <property type="component" value="Unassembled WGS sequence"/>
</dbReference>
<dbReference type="Proteomes" id="UP000663856">
    <property type="component" value="Unassembled WGS sequence"/>
</dbReference>
<evidence type="ECO:0000313" key="2">
    <source>
        <dbReference type="EMBL" id="CAF4131900.1"/>
    </source>
</evidence>
<evidence type="ECO:0000313" key="4">
    <source>
        <dbReference type="EMBL" id="CAF4983512.1"/>
    </source>
</evidence>
<evidence type="ECO:0000313" key="3">
    <source>
        <dbReference type="EMBL" id="CAF4350040.1"/>
    </source>
</evidence>
<dbReference type="EMBL" id="CAJOBF010015783">
    <property type="protein sequence ID" value="CAF4350040.1"/>
    <property type="molecule type" value="Genomic_DNA"/>
</dbReference>
<organism evidence="2 5">
    <name type="scientific">Rotaria magnacalcarata</name>
    <dbReference type="NCBI Taxonomy" id="392030"/>
    <lineage>
        <taxon>Eukaryota</taxon>
        <taxon>Metazoa</taxon>
        <taxon>Spiralia</taxon>
        <taxon>Gnathifera</taxon>
        <taxon>Rotifera</taxon>
        <taxon>Eurotatoria</taxon>
        <taxon>Bdelloidea</taxon>
        <taxon>Philodinida</taxon>
        <taxon>Philodinidae</taxon>
        <taxon>Rotaria</taxon>
    </lineage>
</organism>
<name>A0A819WXH6_9BILA</name>
<comment type="caution">
    <text evidence="2">The sequence shown here is derived from an EMBL/GenBank/DDBJ whole genome shotgun (WGS) entry which is preliminary data.</text>
</comment>
<dbReference type="EMBL" id="CAJNRF010014139">
    <property type="protein sequence ID" value="CAF2155202.1"/>
    <property type="molecule type" value="Genomic_DNA"/>
</dbReference>
<dbReference type="Proteomes" id="UP000663842">
    <property type="component" value="Unassembled WGS sequence"/>
</dbReference>
<dbReference type="EMBL" id="CAJOBI010198386">
    <property type="protein sequence ID" value="CAF4983512.1"/>
    <property type="molecule type" value="Genomic_DNA"/>
</dbReference>
<keyword evidence="5" id="KW-1185">Reference proteome</keyword>
<dbReference type="InterPro" id="IPR005502">
    <property type="entry name" value="Ribosyl_crysJ1"/>
</dbReference>
<evidence type="ECO:0000313" key="1">
    <source>
        <dbReference type="EMBL" id="CAF2155202.1"/>
    </source>
</evidence>
<dbReference type="Gene3D" id="1.10.4080.10">
    <property type="entry name" value="ADP-ribosylation/Crystallin J1"/>
    <property type="match status" value="1"/>
</dbReference>
<reference evidence="2" key="1">
    <citation type="submission" date="2021-02" db="EMBL/GenBank/DDBJ databases">
        <authorList>
            <person name="Nowell W R."/>
        </authorList>
    </citation>
    <scope>NUCLEOTIDE SEQUENCE</scope>
</reference>
<dbReference type="SUPFAM" id="SSF101478">
    <property type="entry name" value="ADP-ribosylglycohydrolase"/>
    <property type="match status" value="1"/>
</dbReference>
<accession>A0A819WXH6</accession>
<protein>
    <submittedName>
        <fullName evidence="2">Uncharacterized protein</fullName>
    </submittedName>
</protein>